<dbReference type="SUPFAM" id="SSF47661">
    <property type="entry name" value="t-snare proteins"/>
    <property type="match status" value="1"/>
</dbReference>
<keyword evidence="8 10" id="KW-0472">Membrane</keyword>
<dbReference type="Proteomes" id="UP000039324">
    <property type="component" value="Unassembled WGS sequence"/>
</dbReference>
<dbReference type="OrthoDB" id="342981at2759"/>
<dbReference type="PANTHER" id="PTHR15959">
    <property type="entry name" value="SYNTAXIN-18"/>
    <property type="match status" value="1"/>
</dbReference>
<dbReference type="Gene3D" id="1.20.58.70">
    <property type="match status" value="1"/>
</dbReference>
<evidence type="ECO:0000313" key="15">
    <source>
        <dbReference type="Proteomes" id="UP000290189"/>
    </source>
</evidence>
<protein>
    <recommendedName>
        <fullName evidence="11">t-SNARE coiled-coil homology domain-containing protein</fullName>
    </recommendedName>
</protein>
<keyword evidence="14" id="KW-1185">Reference proteome</keyword>
<dbReference type="GO" id="GO:0005783">
    <property type="term" value="C:endoplasmic reticulum"/>
    <property type="evidence" value="ECO:0007669"/>
    <property type="project" value="TreeGrafter"/>
</dbReference>
<evidence type="ECO:0000259" key="11">
    <source>
        <dbReference type="PROSITE" id="PS50192"/>
    </source>
</evidence>
<evidence type="ECO:0000256" key="1">
    <source>
        <dbReference type="ARBA" id="ARBA00004211"/>
    </source>
</evidence>
<gene>
    <name evidence="12" type="ORF">PBRA_006012</name>
    <name evidence="13" type="ORF">PLBR_LOCUS5330</name>
</gene>
<dbReference type="InterPro" id="IPR000727">
    <property type="entry name" value="T_SNARE_dom"/>
</dbReference>
<evidence type="ECO:0000256" key="2">
    <source>
        <dbReference type="ARBA" id="ARBA00009063"/>
    </source>
</evidence>
<evidence type="ECO:0000256" key="6">
    <source>
        <dbReference type="ARBA" id="ARBA00022989"/>
    </source>
</evidence>
<sequence length="315" mass="35696">MSAAVDRTGTYRDAVRRIRAQRGLPDDDAVLPVPTRDAVLVAADAMMSLLVREEMLVRDRRPAYLSISRYATGSSMSTEERDAFDADLNAFVKQFGDELELLKKKASTMEAGNADLNLHYRLVVLILYTRLQSLVEMVREMRAERSQRLKTRPDAQRQIARVQRDPSPAIKAVQSTIAVDERPPDEALLVADQQEQQQQQQQQMEQLSAHQVQELEHENAALLAALDADMSAVRTAETRLGEIAELFSQFSTKVLEQQSQIDTIYSNVVDSKSNMDMTLHQLMRTLKHSVHFRLNILVIFVVAALSLLFLDWFQA</sequence>
<keyword evidence="5" id="KW-0653">Protein transport</keyword>
<evidence type="ECO:0000313" key="12">
    <source>
        <dbReference type="EMBL" id="CEO97898.1"/>
    </source>
</evidence>
<feature type="compositionally biased region" description="Low complexity" evidence="9">
    <location>
        <begin position="193"/>
        <end position="206"/>
    </location>
</feature>
<feature type="domain" description="T-SNARE coiled-coil homology" evidence="11">
    <location>
        <begin position="223"/>
        <end position="285"/>
    </location>
</feature>
<reference evidence="13 15" key="2">
    <citation type="submission" date="2018-03" db="EMBL/GenBank/DDBJ databases">
        <authorList>
            <person name="Fogelqvist J."/>
        </authorList>
    </citation>
    <scope>NUCLEOTIDE SEQUENCE [LARGE SCALE GENOMIC DNA]</scope>
</reference>
<accession>A0A0G4IR82</accession>
<proteinExistence type="inferred from homology"/>
<keyword evidence="7" id="KW-0175">Coiled coil</keyword>
<dbReference type="PROSITE" id="PS50192">
    <property type="entry name" value="T_SNARE"/>
    <property type="match status" value="1"/>
</dbReference>
<dbReference type="GO" id="GO:0031201">
    <property type="term" value="C:SNARE complex"/>
    <property type="evidence" value="ECO:0007669"/>
    <property type="project" value="TreeGrafter"/>
</dbReference>
<evidence type="ECO:0000313" key="14">
    <source>
        <dbReference type="Proteomes" id="UP000039324"/>
    </source>
</evidence>
<dbReference type="OMA" id="FVFQCRE"/>
<evidence type="ECO:0000313" key="13">
    <source>
        <dbReference type="EMBL" id="SPQ98115.1"/>
    </source>
</evidence>
<dbReference type="GO" id="GO:0006890">
    <property type="term" value="P:retrograde vesicle-mediated transport, Golgi to endoplasmic reticulum"/>
    <property type="evidence" value="ECO:0007669"/>
    <property type="project" value="TreeGrafter"/>
</dbReference>
<organism evidence="12 14">
    <name type="scientific">Plasmodiophora brassicae</name>
    <name type="common">Clubroot disease agent</name>
    <dbReference type="NCBI Taxonomy" id="37360"/>
    <lineage>
        <taxon>Eukaryota</taxon>
        <taxon>Sar</taxon>
        <taxon>Rhizaria</taxon>
        <taxon>Endomyxa</taxon>
        <taxon>Phytomyxea</taxon>
        <taxon>Plasmodiophorida</taxon>
        <taxon>Plasmodiophoridae</taxon>
        <taxon>Plasmodiophora</taxon>
    </lineage>
</organism>
<evidence type="ECO:0000256" key="7">
    <source>
        <dbReference type="ARBA" id="ARBA00023054"/>
    </source>
</evidence>
<dbReference type="EMBL" id="OVEO01000009">
    <property type="protein sequence ID" value="SPQ98115.1"/>
    <property type="molecule type" value="Genomic_DNA"/>
</dbReference>
<feature type="transmembrane region" description="Helical" evidence="10">
    <location>
        <begin position="292"/>
        <end position="313"/>
    </location>
</feature>
<geneLocation type="mitochondrion" evidence="13"/>
<keyword evidence="13" id="KW-0496">Mitochondrion</keyword>
<evidence type="ECO:0000256" key="9">
    <source>
        <dbReference type="SAM" id="MobiDB-lite"/>
    </source>
</evidence>
<evidence type="ECO:0000256" key="10">
    <source>
        <dbReference type="SAM" id="Phobius"/>
    </source>
</evidence>
<reference evidence="12 14" key="1">
    <citation type="submission" date="2015-02" db="EMBL/GenBank/DDBJ databases">
        <authorList>
            <person name="Chooi Y.-H."/>
        </authorList>
    </citation>
    <scope>NUCLEOTIDE SEQUENCE [LARGE SCALE GENOMIC DNA]</scope>
    <source>
        <strain evidence="12">E3</strain>
    </source>
</reference>
<name>A0A0G4IR82_PLABS</name>
<keyword evidence="4 10" id="KW-0812">Transmembrane</keyword>
<evidence type="ECO:0000256" key="8">
    <source>
        <dbReference type="ARBA" id="ARBA00023136"/>
    </source>
</evidence>
<dbReference type="EMBL" id="CDSF01000081">
    <property type="protein sequence ID" value="CEO97898.1"/>
    <property type="molecule type" value="Genomic_DNA"/>
</dbReference>
<feature type="region of interest" description="Disordered" evidence="9">
    <location>
        <begin position="191"/>
        <end position="210"/>
    </location>
</feature>
<evidence type="ECO:0000256" key="4">
    <source>
        <dbReference type="ARBA" id="ARBA00022692"/>
    </source>
</evidence>
<keyword evidence="6 10" id="KW-1133">Transmembrane helix</keyword>
<comment type="subcellular location">
    <subcellularLocation>
        <location evidence="1">Membrane</location>
        <topology evidence="1">Single-pass type IV membrane protein</topology>
    </subcellularLocation>
</comment>
<dbReference type="InterPro" id="IPR010989">
    <property type="entry name" value="SNARE"/>
</dbReference>
<comment type="similarity">
    <text evidence="2">Belongs to the syntaxin family.</text>
</comment>
<dbReference type="PANTHER" id="PTHR15959:SF0">
    <property type="entry name" value="SYNTAXIN-18"/>
    <property type="match status" value="1"/>
</dbReference>
<keyword evidence="3" id="KW-0813">Transport</keyword>
<evidence type="ECO:0000256" key="5">
    <source>
        <dbReference type="ARBA" id="ARBA00022927"/>
    </source>
</evidence>
<dbReference type="AlphaFoldDB" id="A0A0G4IR82"/>
<dbReference type="GO" id="GO:0015031">
    <property type="term" value="P:protein transport"/>
    <property type="evidence" value="ECO:0007669"/>
    <property type="project" value="UniProtKB-KW"/>
</dbReference>
<dbReference type="SMART" id="SM00397">
    <property type="entry name" value="t_SNARE"/>
    <property type="match status" value="1"/>
</dbReference>
<dbReference type="STRING" id="37360.A0A0G4IR82"/>
<dbReference type="Proteomes" id="UP000290189">
    <property type="component" value="Unassembled WGS sequence"/>
</dbReference>
<evidence type="ECO:0000256" key="3">
    <source>
        <dbReference type="ARBA" id="ARBA00022448"/>
    </source>
</evidence>